<dbReference type="Pfam" id="PF16189">
    <property type="entry name" value="Creatinase_N_2"/>
    <property type="match status" value="1"/>
</dbReference>
<keyword evidence="2" id="KW-0479">Metal-binding</keyword>
<dbReference type="InterPro" id="IPR000587">
    <property type="entry name" value="Creatinase_N"/>
</dbReference>
<evidence type="ECO:0000256" key="4">
    <source>
        <dbReference type="SAM" id="Phobius"/>
    </source>
</evidence>
<feature type="non-terminal residue" evidence="6">
    <location>
        <position position="381"/>
    </location>
</feature>
<keyword evidence="4" id="KW-0472">Membrane</keyword>
<dbReference type="AlphaFoldDB" id="A0A1B6L2K5"/>
<protein>
    <recommendedName>
        <fullName evidence="5">Creatinase N-terminal domain-containing protein</fullName>
    </recommendedName>
</protein>
<feature type="non-terminal residue" evidence="6">
    <location>
        <position position="1"/>
    </location>
</feature>
<dbReference type="Gene3D" id="3.40.350.10">
    <property type="entry name" value="Creatinase/prolidase N-terminal domain"/>
    <property type="match status" value="2"/>
</dbReference>
<comment type="similarity">
    <text evidence="1">Belongs to the peptidase M24B family.</text>
</comment>
<gene>
    <name evidence="6" type="ORF">g.17439</name>
</gene>
<name>A0A1B6L2K5_9HEMI</name>
<dbReference type="SUPFAM" id="SSF53092">
    <property type="entry name" value="Creatinase/prolidase N-terminal domain"/>
    <property type="match status" value="1"/>
</dbReference>
<dbReference type="Pfam" id="PF01321">
    <property type="entry name" value="Creatinase_N"/>
    <property type="match status" value="1"/>
</dbReference>
<dbReference type="InterPro" id="IPR029149">
    <property type="entry name" value="Creatin/AminoP/Spt16_N"/>
</dbReference>
<evidence type="ECO:0000313" key="6">
    <source>
        <dbReference type="EMBL" id="JAT17937.1"/>
    </source>
</evidence>
<feature type="transmembrane region" description="Helical" evidence="4">
    <location>
        <begin position="12"/>
        <end position="34"/>
    </location>
</feature>
<keyword evidence="4" id="KW-1133">Transmembrane helix</keyword>
<evidence type="ECO:0000259" key="5">
    <source>
        <dbReference type="Pfam" id="PF01321"/>
    </source>
</evidence>
<evidence type="ECO:0000256" key="3">
    <source>
        <dbReference type="ARBA" id="ARBA00022801"/>
    </source>
</evidence>
<dbReference type="GO" id="GO:0016787">
    <property type="term" value="F:hydrolase activity"/>
    <property type="evidence" value="ECO:0007669"/>
    <property type="project" value="UniProtKB-KW"/>
</dbReference>
<dbReference type="FunFam" id="3.40.350.10:FF:000003">
    <property type="entry name" value="Xaa-pro aminopeptidase P"/>
    <property type="match status" value="1"/>
</dbReference>
<evidence type="ECO:0000256" key="2">
    <source>
        <dbReference type="ARBA" id="ARBA00022723"/>
    </source>
</evidence>
<evidence type="ECO:0000256" key="1">
    <source>
        <dbReference type="ARBA" id="ARBA00008766"/>
    </source>
</evidence>
<feature type="domain" description="Creatinase N-terminal" evidence="5">
    <location>
        <begin position="73"/>
        <end position="201"/>
    </location>
</feature>
<sequence length="381" mass="43274">RVDVRREFRYRLSYYAMFLTATILAVTGLCLPVRSFNPLQGVESAEGSHRRLCPPMDNVPQPPERVNTSHILHRLRAEMRRNTVVHGPPIDAYIVTTDDAHQSEFVAEHDERLRYISGFSGSYGVAVVTETKAALWTDGRYLLQADNELGCDWLLMGRGDVQSSMPEWVSTMMKPGGRIGADSALVSSAAWERWAKKLSENSIYLLPIRNNIVDHIWGVNQPPYSKHDAHVWPIEYAGKTWQEKVAAVRTMVEGQGCDAMVVTSLDEIAWLLNIRGRDIPYSPVLRAYVVLTKNQLSMYVPANKLDLSVQRQLRTDNCYSAFCVRLQNYSAIWEDLRTLSQVWRKVLLPAEDEFSQGFSRAINSYIAVSDGENWDELTVAY</sequence>
<dbReference type="PANTHER" id="PTHR43763:SF6">
    <property type="entry name" value="XAA-PRO AMINOPEPTIDASE 1"/>
    <property type="match status" value="1"/>
</dbReference>
<proteinExistence type="inferred from homology"/>
<keyword evidence="3" id="KW-0378">Hydrolase</keyword>
<accession>A0A1B6L2K5</accession>
<dbReference type="PANTHER" id="PTHR43763">
    <property type="entry name" value="XAA-PRO AMINOPEPTIDASE 1"/>
    <property type="match status" value="1"/>
</dbReference>
<reference evidence="6" key="1">
    <citation type="submission" date="2015-11" db="EMBL/GenBank/DDBJ databases">
        <title>De novo transcriptome assembly of four potential Pierce s Disease insect vectors from Arizona vineyards.</title>
        <authorList>
            <person name="Tassone E.E."/>
        </authorList>
    </citation>
    <scope>NUCLEOTIDE SEQUENCE</scope>
</reference>
<dbReference type="EMBL" id="GEBQ01022040">
    <property type="protein sequence ID" value="JAT17937.1"/>
    <property type="molecule type" value="Transcribed_RNA"/>
</dbReference>
<organism evidence="6">
    <name type="scientific">Graphocephala atropunctata</name>
    <dbReference type="NCBI Taxonomy" id="36148"/>
    <lineage>
        <taxon>Eukaryota</taxon>
        <taxon>Metazoa</taxon>
        <taxon>Ecdysozoa</taxon>
        <taxon>Arthropoda</taxon>
        <taxon>Hexapoda</taxon>
        <taxon>Insecta</taxon>
        <taxon>Pterygota</taxon>
        <taxon>Neoptera</taxon>
        <taxon>Paraneoptera</taxon>
        <taxon>Hemiptera</taxon>
        <taxon>Auchenorrhyncha</taxon>
        <taxon>Membracoidea</taxon>
        <taxon>Cicadellidae</taxon>
        <taxon>Cicadellinae</taxon>
        <taxon>Cicadellini</taxon>
        <taxon>Graphocephala</taxon>
    </lineage>
</organism>
<dbReference type="GO" id="GO:0046872">
    <property type="term" value="F:metal ion binding"/>
    <property type="evidence" value="ECO:0007669"/>
    <property type="project" value="UniProtKB-KW"/>
</dbReference>
<keyword evidence="4" id="KW-0812">Transmembrane</keyword>
<dbReference type="InterPro" id="IPR050422">
    <property type="entry name" value="X-Pro_aminopeptidase_P"/>
</dbReference>